<dbReference type="Proteomes" id="UP000567179">
    <property type="component" value="Unassembled WGS sequence"/>
</dbReference>
<dbReference type="EMBL" id="JAACJJ010000029">
    <property type="protein sequence ID" value="KAF5319168.1"/>
    <property type="molecule type" value="Genomic_DNA"/>
</dbReference>
<keyword evidence="2" id="KW-1185">Reference proteome</keyword>
<sequence>MPVRFVTRARINVMPLQASVIRQLIDVLWEKAIALERLKRDTEAITTWEEVASLARQIVQDSALCASALDYLSYQFRRLKRHDDAVRTGTLATTYQDEAASRAMRYFCLSGDLQQLRRYKESGEAAQKSVMLYRHLAIRDPKTWMGDLAKGLSNLAHSLAALGDCSEALIVWKESAIILSNFLDTHTETSLDAIEGYCYALDITLDISLILKDDEECLEVCSTAVQYLYQLSELYPQNERVTCCVFWANFSYAYNMRRVGRLYNAQQYVEKWLDTQRGKPEVISECKMAWWKATMITLQAGTLDAQGYTKQALLAIQKIHDILWPYVNTYAPCLCEMIEFMVQMAQLQVNLGNNEGALQVAEGMLRLYQDSELEPNVANLAWYLYGVALTALACRNYKRAVEAAREGCDTIAKSGWQTLRWEPHMFIRPSLLAFLSYAEANLGKCSTALEYAHSAVNTSLEIGDMKAYMSATAAERSLMETRGNLADILLATGDLAQARQICEERSAYFSKRVETRMGDYREWAPILRMLGVLCCSEGRHDEGEAAAQELSRIIETLGSVFPSLLGQVRTRLRHQASVPILTVLADMGEKLDCGHQAEVLSLFAN</sequence>
<evidence type="ECO:0000313" key="2">
    <source>
        <dbReference type="Proteomes" id="UP000567179"/>
    </source>
</evidence>
<organism evidence="1 2">
    <name type="scientific">Psilocybe cf. subviscida</name>
    <dbReference type="NCBI Taxonomy" id="2480587"/>
    <lineage>
        <taxon>Eukaryota</taxon>
        <taxon>Fungi</taxon>
        <taxon>Dikarya</taxon>
        <taxon>Basidiomycota</taxon>
        <taxon>Agaricomycotina</taxon>
        <taxon>Agaricomycetes</taxon>
        <taxon>Agaricomycetidae</taxon>
        <taxon>Agaricales</taxon>
        <taxon>Agaricineae</taxon>
        <taxon>Strophariaceae</taxon>
        <taxon>Psilocybe</taxon>
    </lineage>
</organism>
<dbReference type="AlphaFoldDB" id="A0A8H5F0W1"/>
<proteinExistence type="predicted"/>
<dbReference type="SMART" id="SM00028">
    <property type="entry name" value="TPR"/>
    <property type="match status" value="5"/>
</dbReference>
<dbReference type="InterPro" id="IPR019734">
    <property type="entry name" value="TPR_rpt"/>
</dbReference>
<gene>
    <name evidence="1" type="ORF">D9619_008410</name>
</gene>
<accession>A0A8H5F0W1</accession>
<comment type="caution">
    <text evidence="1">The sequence shown here is derived from an EMBL/GenBank/DDBJ whole genome shotgun (WGS) entry which is preliminary data.</text>
</comment>
<dbReference type="OrthoDB" id="3038309at2759"/>
<dbReference type="InterPro" id="IPR011990">
    <property type="entry name" value="TPR-like_helical_dom_sf"/>
</dbReference>
<evidence type="ECO:0000313" key="1">
    <source>
        <dbReference type="EMBL" id="KAF5319168.1"/>
    </source>
</evidence>
<dbReference type="Gene3D" id="1.25.40.10">
    <property type="entry name" value="Tetratricopeptide repeat domain"/>
    <property type="match status" value="2"/>
</dbReference>
<reference evidence="1 2" key="1">
    <citation type="journal article" date="2020" name="ISME J.">
        <title>Uncovering the hidden diversity of litter-decomposition mechanisms in mushroom-forming fungi.</title>
        <authorList>
            <person name="Floudas D."/>
            <person name="Bentzer J."/>
            <person name="Ahren D."/>
            <person name="Johansson T."/>
            <person name="Persson P."/>
            <person name="Tunlid A."/>
        </authorList>
    </citation>
    <scope>NUCLEOTIDE SEQUENCE [LARGE SCALE GENOMIC DNA]</scope>
    <source>
        <strain evidence="1 2">CBS 101986</strain>
    </source>
</reference>
<protein>
    <submittedName>
        <fullName evidence="1">Uncharacterized protein</fullName>
    </submittedName>
</protein>
<name>A0A8H5F0W1_9AGAR</name>
<dbReference type="SUPFAM" id="SSF48452">
    <property type="entry name" value="TPR-like"/>
    <property type="match status" value="4"/>
</dbReference>